<dbReference type="EMBL" id="FTOR01000007">
    <property type="protein sequence ID" value="SIT27163.1"/>
    <property type="molecule type" value="Genomic_DNA"/>
</dbReference>
<dbReference type="Proteomes" id="UP000186917">
    <property type="component" value="Unassembled WGS sequence"/>
</dbReference>
<evidence type="ECO:0000256" key="1">
    <source>
        <dbReference type="SAM" id="MobiDB-lite"/>
    </source>
</evidence>
<accession>A0A1N7QWC8</accession>
<proteinExistence type="predicted"/>
<dbReference type="STRING" id="477680.SAMN05421788_107157"/>
<keyword evidence="3" id="KW-1185">Reference proteome</keyword>
<sequence length="169" mass="19671">MDELARFPECDLTEEALVELVNKRESRGLDEVFNIYMGRMYFFSLQFVPTEEVSEEIAVSSMEAFWKNGHKNYTSLCEVRESLFDNLTTRCTNAVKQEEGVFLIADKQLNTQQLEKHIKISNLKAEVAFIYHLQKEKKNGKDDGEENKPEEPKKENPEENNENKNDPES</sequence>
<dbReference type="AlphaFoldDB" id="A0A1N7QWC8"/>
<evidence type="ECO:0000313" key="3">
    <source>
        <dbReference type="Proteomes" id="UP000186917"/>
    </source>
</evidence>
<protein>
    <submittedName>
        <fullName evidence="2">Uncharacterized protein</fullName>
    </submittedName>
</protein>
<reference evidence="3" key="1">
    <citation type="submission" date="2017-01" db="EMBL/GenBank/DDBJ databases">
        <authorList>
            <person name="Varghese N."/>
            <person name="Submissions S."/>
        </authorList>
    </citation>
    <scope>NUCLEOTIDE SEQUENCE [LARGE SCALE GENOMIC DNA]</scope>
    <source>
        <strain evidence="3">DSM 21054</strain>
    </source>
</reference>
<feature type="region of interest" description="Disordered" evidence="1">
    <location>
        <begin position="136"/>
        <end position="169"/>
    </location>
</feature>
<name>A0A1N7QWC8_9BACT</name>
<gene>
    <name evidence="2" type="ORF">SAMN05421788_107157</name>
</gene>
<evidence type="ECO:0000313" key="2">
    <source>
        <dbReference type="EMBL" id="SIT27163.1"/>
    </source>
</evidence>
<organism evidence="2 3">
    <name type="scientific">Filimonas lacunae</name>
    <dbReference type="NCBI Taxonomy" id="477680"/>
    <lineage>
        <taxon>Bacteria</taxon>
        <taxon>Pseudomonadati</taxon>
        <taxon>Bacteroidota</taxon>
        <taxon>Chitinophagia</taxon>
        <taxon>Chitinophagales</taxon>
        <taxon>Chitinophagaceae</taxon>
        <taxon>Filimonas</taxon>
    </lineage>
</organism>
<dbReference type="RefSeq" id="WP_076380751.1">
    <property type="nucleotide sequence ID" value="NZ_AP017422.1"/>
</dbReference>